<dbReference type="InterPro" id="IPR015421">
    <property type="entry name" value="PyrdxlP-dep_Trfase_major"/>
</dbReference>
<protein>
    <submittedName>
        <fullName evidence="4">1-aminocyclopropane-1-carboxylate synthase-like protein 1</fullName>
    </submittedName>
</protein>
<dbReference type="GO" id="GO:0008483">
    <property type="term" value="F:transaminase activity"/>
    <property type="evidence" value="ECO:0007669"/>
    <property type="project" value="TreeGrafter"/>
</dbReference>
<dbReference type="Pfam" id="PF00155">
    <property type="entry name" value="Aminotran_1_2"/>
    <property type="match status" value="1"/>
</dbReference>
<gene>
    <name evidence="4" type="primary">LOC108679362</name>
</gene>
<dbReference type="OrthoDB" id="10262468at2759"/>
<proteinExistence type="predicted"/>
<dbReference type="InterPro" id="IPR050478">
    <property type="entry name" value="Ethylene_sulfur-biosynth"/>
</dbReference>
<dbReference type="InterPro" id="IPR004839">
    <property type="entry name" value="Aminotransferase_I/II_large"/>
</dbReference>
<keyword evidence="3" id="KW-1185">Reference proteome</keyword>
<dbReference type="InterPro" id="IPR015424">
    <property type="entry name" value="PyrdxlP-dep_Trfase"/>
</dbReference>
<dbReference type="RefSeq" id="XP_018023462.1">
    <property type="nucleotide sequence ID" value="XM_018167973.2"/>
</dbReference>
<keyword evidence="1" id="KW-0663">Pyridoxal phosphate</keyword>
<dbReference type="PANTHER" id="PTHR43795:SF39">
    <property type="entry name" value="AMINOTRANSFERASE CLASS I_CLASSII DOMAIN-CONTAINING PROTEIN"/>
    <property type="match status" value="1"/>
</dbReference>
<dbReference type="PANTHER" id="PTHR43795">
    <property type="entry name" value="BIFUNCTIONAL ASPARTATE AMINOTRANSFERASE AND GLUTAMATE/ASPARTATE-PREPHENATE AMINOTRANSFERASE-RELATED"/>
    <property type="match status" value="1"/>
</dbReference>
<dbReference type="SUPFAM" id="SSF53383">
    <property type="entry name" value="PLP-dependent transferases"/>
    <property type="match status" value="1"/>
</dbReference>
<dbReference type="Gene3D" id="3.40.640.10">
    <property type="entry name" value="Type I PLP-dependent aspartate aminotransferase-like (Major domain)"/>
    <property type="match status" value="1"/>
</dbReference>
<accession>A0A8B7PCQ9</accession>
<evidence type="ECO:0000313" key="3">
    <source>
        <dbReference type="Proteomes" id="UP000694843"/>
    </source>
</evidence>
<name>A0A8B7PCQ9_HYAAZ</name>
<sequence>MVNLGASVNSMMKKELEQRLNAPDVLVFKPAQHQHYYDFTGSAPLRHALSAFLSRHFAQGRPVPPNQLVVMNGVTSCLNCLGFACCDAGDVGLTTTPVYGKIFTDFQERDNLDMRALHLLPKDVAGTTEDFTVTAALLESRLQELQLEGKRVRLIVLINPHNPLGNVCPSHLFLDLLKVCAR</sequence>
<evidence type="ECO:0000259" key="2">
    <source>
        <dbReference type="Pfam" id="PF00155"/>
    </source>
</evidence>
<dbReference type="AlphaFoldDB" id="A0A8B7PCQ9"/>
<dbReference type="Proteomes" id="UP000694843">
    <property type="component" value="Unplaced"/>
</dbReference>
<dbReference type="GeneID" id="108679362"/>
<dbReference type="GO" id="GO:0030170">
    <property type="term" value="F:pyridoxal phosphate binding"/>
    <property type="evidence" value="ECO:0007669"/>
    <property type="project" value="InterPro"/>
</dbReference>
<evidence type="ECO:0000256" key="1">
    <source>
        <dbReference type="ARBA" id="ARBA00022898"/>
    </source>
</evidence>
<dbReference type="KEGG" id="hazt:108679362"/>
<organism evidence="3 4">
    <name type="scientific">Hyalella azteca</name>
    <name type="common">Amphipod</name>
    <dbReference type="NCBI Taxonomy" id="294128"/>
    <lineage>
        <taxon>Eukaryota</taxon>
        <taxon>Metazoa</taxon>
        <taxon>Ecdysozoa</taxon>
        <taxon>Arthropoda</taxon>
        <taxon>Crustacea</taxon>
        <taxon>Multicrustacea</taxon>
        <taxon>Malacostraca</taxon>
        <taxon>Eumalacostraca</taxon>
        <taxon>Peracarida</taxon>
        <taxon>Amphipoda</taxon>
        <taxon>Senticaudata</taxon>
        <taxon>Talitrida</taxon>
        <taxon>Talitroidea</taxon>
        <taxon>Hyalellidae</taxon>
        <taxon>Hyalella</taxon>
    </lineage>
</organism>
<feature type="domain" description="Aminotransferase class I/classII large" evidence="2">
    <location>
        <begin position="4"/>
        <end position="181"/>
    </location>
</feature>
<reference evidence="4" key="1">
    <citation type="submission" date="2025-08" db="UniProtKB">
        <authorList>
            <consortium name="RefSeq"/>
        </authorList>
    </citation>
    <scope>IDENTIFICATION</scope>
    <source>
        <tissue evidence="4">Whole organism</tissue>
    </source>
</reference>
<dbReference type="GO" id="GO:0006520">
    <property type="term" value="P:amino acid metabolic process"/>
    <property type="evidence" value="ECO:0007669"/>
    <property type="project" value="TreeGrafter"/>
</dbReference>
<evidence type="ECO:0000313" key="4">
    <source>
        <dbReference type="RefSeq" id="XP_018023462.1"/>
    </source>
</evidence>